<evidence type="ECO:0000256" key="1">
    <source>
        <dbReference type="SAM" id="MobiDB-lite"/>
    </source>
</evidence>
<protein>
    <submittedName>
        <fullName evidence="2">Uncharacterized protein</fullName>
    </submittedName>
</protein>
<feature type="compositionally biased region" description="Basic residues" evidence="1">
    <location>
        <begin position="9"/>
        <end position="18"/>
    </location>
</feature>
<dbReference type="AlphaFoldDB" id="A0A6J4SQS5"/>
<feature type="non-terminal residue" evidence="2">
    <location>
        <position position="1"/>
    </location>
</feature>
<feature type="non-terminal residue" evidence="2">
    <location>
        <position position="79"/>
    </location>
</feature>
<feature type="compositionally biased region" description="Basic residues" evidence="1">
    <location>
        <begin position="27"/>
        <end position="36"/>
    </location>
</feature>
<organism evidence="2">
    <name type="scientific">uncultured Solirubrobacteraceae bacterium</name>
    <dbReference type="NCBI Taxonomy" id="1162706"/>
    <lineage>
        <taxon>Bacteria</taxon>
        <taxon>Bacillati</taxon>
        <taxon>Actinomycetota</taxon>
        <taxon>Thermoleophilia</taxon>
        <taxon>Solirubrobacterales</taxon>
        <taxon>Solirubrobacteraceae</taxon>
        <taxon>environmental samples</taxon>
    </lineage>
</organism>
<name>A0A6J4SQS5_9ACTN</name>
<gene>
    <name evidence="2" type="ORF">AVDCRST_MAG85-1869</name>
</gene>
<reference evidence="2" key="1">
    <citation type="submission" date="2020-02" db="EMBL/GenBank/DDBJ databases">
        <authorList>
            <person name="Meier V. D."/>
        </authorList>
    </citation>
    <scope>NUCLEOTIDE SEQUENCE</scope>
    <source>
        <strain evidence="2">AVDCRST_MAG85</strain>
    </source>
</reference>
<sequence length="79" mass="9099">ERVDGTLRRAGRGQRPRIAHCSVHRQPPARRRRRLTAGHDPRRSAPRAARARAWSVRLPEGRRARRRVGERAPARSTLL</sequence>
<proteinExistence type="predicted"/>
<dbReference type="EMBL" id="CADCVT010000204">
    <property type="protein sequence ID" value="CAA9502786.1"/>
    <property type="molecule type" value="Genomic_DNA"/>
</dbReference>
<evidence type="ECO:0000313" key="2">
    <source>
        <dbReference type="EMBL" id="CAA9502786.1"/>
    </source>
</evidence>
<accession>A0A6J4SQS5</accession>
<feature type="region of interest" description="Disordered" evidence="1">
    <location>
        <begin position="1"/>
        <end position="53"/>
    </location>
</feature>